<dbReference type="InterPro" id="IPR037523">
    <property type="entry name" value="VOC_core"/>
</dbReference>
<dbReference type="OrthoDB" id="115162at2"/>
<dbReference type="Pfam" id="PF00903">
    <property type="entry name" value="Glyoxalase"/>
    <property type="match status" value="1"/>
</dbReference>
<reference evidence="2 3" key="1">
    <citation type="submission" date="2019-02" db="EMBL/GenBank/DDBJ databases">
        <title>Genomic data mining of an Antarctic deep-sea actinobacterium, Janibacterlimosus P3-3-X1.</title>
        <authorList>
            <person name="Liao L."/>
            <person name="Chen B."/>
        </authorList>
    </citation>
    <scope>NUCLEOTIDE SEQUENCE [LARGE SCALE GENOMIC DNA]</scope>
    <source>
        <strain evidence="2 3">P3-3-X1</strain>
    </source>
</reference>
<dbReference type="EMBL" id="CP036164">
    <property type="protein sequence ID" value="QBF47096.1"/>
    <property type="molecule type" value="Genomic_DNA"/>
</dbReference>
<dbReference type="PROSITE" id="PS51819">
    <property type="entry name" value="VOC"/>
    <property type="match status" value="1"/>
</dbReference>
<organism evidence="2 3">
    <name type="scientific">Janibacter limosus</name>
    <dbReference type="NCBI Taxonomy" id="53458"/>
    <lineage>
        <taxon>Bacteria</taxon>
        <taxon>Bacillati</taxon>
        <taxon>Actinomycetota</taxon>
        <taxon>Actinomycetes</taxon>
        <taxon>Micrococcales</taxon>
        <taxon>Intrasporangiaceae</taxon>
        <taxon>Janibacter</taxon>
    </lineage>
</organism>
<name>A0A4P6MVW8_9MICO</name>
<dbReference type="InterPro" id="IPR004360">
    <property type="entry name" value="Glyas_Fos-R_dOase_dom"/>
</dbReference>
<evidence type="ECO:0000259" key="1">
    <source>
        <dbReference type="PROSITE" id="PS51819"/>
    </source>
</evidence>
<dbReference type="Gene3D" id="3.10.180.10">
    <property type="entry name" value="2,3-Dihydroxybiphenyl 1,2-Dioxygenase, domain 1"/>
    <property type="match status" value="1"/>
</dbReference>
<evidence type="ECO:0000313" key="3">
    <source>
        <dbReference type="Proteomes" id="UP000290408"/>
    </source>
</evidence>
<dbReference type="Proteomes" id="UP000290408">
    <property type="component" value="Chromosome"/>
</dbReference>
<accession>A0A4P6MVW8</accession>
<dbReference type="SUPFAM" id="SSF54593">
    <property type="entry name" value="Glyoxalase/Bleomycin resistance protein/Dihydroxybiphenyl dioxygenase"/>
    <property type="match status" value="1"/>
</dbReference>
<protein>
    <submittedName>
        <fullName evidence="2">Glyoxalase</fullName>
    </submittedName>
</protein>
<dbReference type="KEGG" id="jli:EXU32_13085"/>
<dbReference type="RefSeq" id="WP_068424730.1">
    <property type="nucleotide sequence ID" value="NZ_CP036164.1"/>
</dbReference>
<proteinExistence type="predicted"/>
<gene>
    <name evidence="2" type="ORF">EXU32_13085</name>
</gene>
<keyword evidence="3" id="KW-1185">Reference proteome</keyword>
<dbReference type="InterPro" id="IPR029068">
    <property type="entry name" value="Glyas_Bleomycin-R_OHBP_Dase"/>
</dbReference>
<dbReference type="AlphaFoldDB" id="A0A4P6MVW8"/>
<feature type="domain" description="VOC" evidence="1">
    <location>
        <begin position="7"/>
        <end position="128"/>
    </location>
</feature>
<sequence>MALDGLELHHHAIRIVPGREEATRNFFGDVLGLHPDPGAREVPGIPLLWMDVGQSQVHLFALEGVSEHARTPDRDPFTPHVAFGVPDITAARAELDRLEAVYWRIGRDEQLQIFLHDPSGNMIELHQAGTCRCKADERGA</sequence>
<evidence type="ECO:0000313" key="2">
    <source>
        <dbReference type="EMBL" id="QBF47096.1"/>
    </source>
</evidence>